<evidence type="ECO:0000259" key="9">
    <source>
        <dbReference type="Pfam" id="PF18916"/>
    </source>
</evidence>
<evidence type="ECO:0000256" key="7">
    <source>
        <dbReference type="ARBA" id="ARBA00023235"/>
    </source>
</evidence>
<feature type="transmembrane region" description="Helical" evidence="8">
    <location>
        <begin position="80"/>
        <end position="97"/>
    </location>
</feature>
<dbReference type="RefSeq" id="WP_091728944.1">
    <property type="nucleotide sequence ID" value="NZ_LT629757.1"/>
</dbReference>
<dbReference type="GO" id="GO:0016020">
    <property type="term" value="C:membrane"/>
    <property type="evidence" value="ECO:0007669"/>
    <property type="project" value="UniProtKB-SubCell"/>
</dbReference>
<dbReference type="InterPro" id="IPR017825">
    <property type="entry name" value="Lycopene_cyclase_dom"/>
</dbReference>
<organism evidence="10 11">
    <name type="scientific">Nocardioides scoriae</name>
    <dbReference type="NCBI Taxonomy" id="642780"/>
    <lineage>
        <taxon>Bacteria</taxon>
        <taxon>Bacillati</taxon>
        <taxon>Actinomycetota</taxon>
        <taxon>Actinomycetes</taxon>
        <taxon>Propionibacteriales</taxon>
        <taxon>Nocardioidaceae</taxon>
        <taxon>Nocardioides</taxon>
    </lineage>
</organism>
<dbReference type="NCBIfam" id="TIGR03462">
    <property type="entry name" value="CarR_dom_SF"/>
    <property type="match status" value="1"/>
</dbReference>
<keyword evidence="11" id="KW-1185">Reference proteome</keyword>
<dbReference type="Proteomes" id="UP000198859">
    <property type="component" value="Chromosome I"/>
</dbReference>
<feature type="transmembrane region" description="Helical" evidence="8">
    <location>
        <begin position="6"/>
        <end position="24"/>
    </location>
</feature>
<dbReference type="GO" id="GO:0016117">
    <property type="term" value="P:carotenoid biosynthetic process"/>
    <property type="evidence" value="ECO:0007669"/>
    <property type="project" value="UniProtKB-KW"/>
</dbReference>
<keyword evidence="3 8" id="KW-0812">Transmembrane</keyword>
<keyword evidence="4" id="KW-0125">Carotenoid biosynthesis</keyword>
<dbReference type="GO" id="GO:0016872">
    <property type="term" value="F:intramolecular lyase activity"/>
    <property type="evidence" value="ECO:0007669"/>
    <property type="project" value="InterPro"/>
</dbReference>
<accession>A0A1H1SH82</accession>
<gene>
    <name evidence="10" type="ORF">SAMN04488570_1951</name>
</gene>
<protein>
    <submittedName>
        <fullName evidence="10">Lycopene cyclase domain-containing protein</fullName>
    </submittedName>
</protein>
<comment type="pathway">
    <text evidence="2">Carotenoid biosynthesis.</text>
</comment>
<evidence type="ECO:0000256" key="3">
    <source>
        <dbReference type="ARBA" id="ARBA00022692"/>
    </source>
</evidence>
<dbReference type="GO" id="GO:0045436">
    <property type="term" value="F:lycopene beta cyclase activity"/>
    <property type="evidence" value="ECO:0007669"/>
    <property type="project" value="UniProtKB-ARBA"/>
</dbReference>
<evidence type="ECO:0000256" key="6">
    <source>
        <dbReference type="ARBA" id="ARBA00023136"/>
    </source>
</evidence>
<keyword evidence="6 8" id="KW-0472">Membrane</keyword>
<keyword evidence="5 8" id="KW-1133">Transmembrane helix</keyword>
<evidence type="ECO:0000256" key="1">
    <source>
        <dbReference type="ARBA" id="ARBA00004141"/>
    </source>
</evidence>
<evidence type="ECO:0000256" key="4">
    <source>
        <dbReference type="ARBA" id="ARBA00022746"/>
    </source>
</evidence>
<sequence length="116" mass="13127">MPEYTVFAVASVVVVVALELLWLRTGIFRQLQYWLAMAIVLGFQVPVDGWLTKLRDPIVLYAESEMTGVRVPWDIPVEDFAFGFSMVTLTMLLWLRAGPTRTPRTPAPDASAERTR</sequence>
<evidence type="ECO:0000256" key="8">
    <source>
        <dbReference type="SAM" id="Phobius"/>
    </source>
</evidence>
<dbReference type="EMBL" id="LT629757">
    <property type="protein sequence ID" value="SDS47168.1"/>
    <property type="molecule type" value="Genomic_DNA"/>
</dbReference>
<keyword evidence="7" id="KW-0413">Isomerase</keyword>
<dbReference type="Pfam" id="PF18916">
    <property type="entry name" value="Lycopene_cyc"/>
    <property type="match status" value="1"/>
</dbReference>
<feature type="domain" description="Lycopene cyclase" evidence="9">
    <location>
        <begin position="4"/>
        <end position="93"/>
    </location>
</feature>
<dbReference type="OrthoDB" id="3402548at2"/>
<evidence type="ECO:0000256" key="5">
    <source>
        <dbReference type="ARBA" id="ARBA00022989"/>
    </source>
</evidence>
<feature type="transmembrane region" description="Helical" evidence="8">
    <location>
        <begin position="31"/>
        <end position="51"/>
    </location>
</feature>
<evidence type="ECO:0000313" key="11">
    <source>
        <dbReference type="Proteomes" id="UP000198859"/>
    </source>
</evidence>
<evidence type="ECO:0000313" key="10">
    <source>
        <dbReference type="EMBL" id="SDS47168.1"/>
    </source>
</evidence>
<proteinExistence type="predicted"/>
<dbReference type="AlphaFoldDB" id="A0A1H1SH82"/>
<comment type="subcellular location">
    <subcellularLocation>
        <location evidence="1">Membrane</location>
        <topology evidence="1">Multi-pass membrane protein</topology>
    </subcellularLocation>
</comment>
<reference evidence="11" key="1">
    <citation type="submission" date="2016-10" db="EMBL/GenBank/DDBJ databases">
        <authorList>
            <person name="Varghese N."/>
            <person name="Submissions S."/>
        </authorList>
    </citation>
    <scope>NUCLEOTIDE SEQUENCE [LARGE SCALE GENOMIC DNA]</scope>
    <source>
        <strain evidence="11">DSM 22127</strain>
    </source>
</reference>
<evidence type="ECO:0000256" key="2">
    <source>
        <dbReference type="ARBA" id="ARBA00004829"/>
    </source>
</evidence>
<name>A0A1H1SH82_9ACTN</name>
<dbReference type="STRING" id="642780.SAMN04488570_1951"/>